<dbReference type="RefSeq" id="WP_169678157.1">
    <property type="nucleotide sequence ID" value="NZ_JABBNU010000002.1"/>
</dbReference>
<comment type="caution">
    <text evidence="1">The sequence shown here is derived from an EMBL/GenBank/DDBJ whole genome shotgun (WGS) entry which is preliminary data.</text>
</comment>
<accession>A0A848IW79</accession>
<keyword evidence="2" id="KW-1185">Reference proteome</keyword>
<dbReference type="Proteomes" id="UP000559010">
    <property type="component" value="Unassembled WGS sequence"/>
</dbReference>
<evidence type="ECO:0000313" key="2">
    <source>
        <dbReference type="Proteomes" id="UP000559010"/>
    </source>
</evidence>
<sequence>MTNKETELKNKIHQYCIDETTKKIALIEQGMKEAQDSANNETKSSAGDKYETGRAMAQLEKDKFSAQLAENRKILQVLNSINLNKNHSIVESGALVFTTSGNYYISVSLGKIVIDNTDFFAISPITPLANALLNLKKDDIFVFRNKEFKIKNIL</sequence>
<protein>
    <submittedName>
        <fullName evidence="1">3-oxoacyl-ACP synthase</fullName>
    </submittedName>
</protein>
<gene>
    <name evidence="1" type="ORF">HH304_03925</name>
</gene>
<name>A0A848IW79_9BACT</name>
<proteinExistence type="predicted"/>
<dbReference type="AlphaFoldDB" id="A0A848IW79"/>
<dbReference type="EMBL" id="JABBNU010000002">
    <property type="protein sequence ID" value="NMM47535.1"/>
    <property type="molecule type" value="Genomic_DNA"/>
</dbReference>
<reference evidence="1 2" key="1">
    <citation type="submission" date="2020-04" db="EMBL/GenBank/DDBJ databases">
        <title>Flammeovirgaceae bacterium KN852 isolated from deep sea.</title>
        <authorList>
            <person name="Zhang D.-C."/>
        </authorList>
    </citation>
    <scope>NUCLEOTIDE SEQUENCE [LARGE SCALE GENOMIC DNA]</scope>
    <source>
        <strain evidence="1 2">KN852</strain>
    </source>
</reference>
<organism evidence="1 2">
    <name type="scientific">Marinigracilibium pacificum</name>
    <dbReference type="NCBI Taxonomy" id="2729599"/>
    <lineage>
        <taxon>Bacteria</taxon>
        <taxon>Pseudomonadati</taxon>
        <taxon>Bacteroidota</taxon>
        <taxon>Cytophagia</taxon>
        <taxon>Cytophagales</taxon>
        <taxon>Flammeovirgaceae</taxon>
        <taxon>Marinigracilibium</taxon>
    </lineage>
</organism>
<evidence type="ECO:0000313" key="1">
    <source>
        <dbReference type="EMBL" id="NMM47535.1"/>
    </source>
</evidence>